<dbReference type="PANTHER" id="PTHR43884">
    <property type="entry name" value="ACYL-COA DEHYDROGENASE"/>
    <property type="match status" value="1"/>
</dbReference>
<reference evidence="8" key="1">
    <citation type="submission" date="2023-10" db="EMBL/GenBank/DDBJ databases">
        <title>Development of a sustainable strategy for remediation of hydrocarbon-contaminated territories based on the waste exchange concept.</title>
        <authorList>
            <person name="Krivoruchko A."/>
        </authorList>
    </citation>
    <scope>NUCLEOTIDE SEQUENCE</scope>
    <source>
        <strain evidence="8">IEGM 68</strain>
    </source>
</reference>
<dbReference type="PANTHER" id="PTHR43884:SF20">
    <property type="entry name" value="ACYL-COA DEHYDROGENASE FADE28"/>
    <property type="match status" value="1"/>
</dbReference>
<keyword evidence="4" id="KW-0274">FAD</keyword>
<accession>A0AAE5A6B4</accession>
<dbReference type="SUPFAM" id="SSF47203">
    <property type="entry name" value="Acyl-CoA dehydrogenase C-terminal domain-like"/>
    <property type="match status" value="1"/>
</dbReference>
<dbReference type="Pfam" id="PF00441">
    <property type="entry name" value="Acyl-CoA_dh_1"/>
    <property type="match status" value="1"/>
</dbReference>
<dbReference type="SUPFAM" id="SSF56645">
    <property type="entry name" value="Acyl-CoA dehydrogenase NM domain-like"/>
    <property type="match status" value="1"/>
</dbReference>
<comment type="cofactor">
    <cofactor evidence="1">
        <name>FAD</name>
        <dbReference type="ChEBI" id="CHEBI:57692"/>
    </cofactor>
</comment>
<proteinExistence type="inferred from homology"/>
<comment type="caution">
    <text evidence="8">The sequence shown here is derived from an EMBL/GenBank/DDBJ whole genome shotgun (WGS) entry which is preliminary data.</text>
</comment>
<evidence type="ECO:0000256" key="4">
    <source>
        <dbReference type="ARBA" id="ARBA00022827"/>
    </source>
</evidence>
<dbReference type="GO" id="GO:0003995">
    <property type="term" value="F:acyl-CoA dehydrogenase activity"/>
    <property type="evidence" value="ECO:0007669"/>
    <property type="project" value="TreeGrafter"/>
</dbReference>
<protein>
    <submittedName>
        <fullName evidence="8">Acyl-CoA dehydrogenase family protein</fullName>
        <ecNumber evidence="8">1.-.-.-</ecNumber>
    </submittedName>
</protein>
<name>A0AAE5A6B4_9NOCA</name>
<evidence type="ECO:0000256" key="2">
    <source>
        <dbReference type="ARBA" id="ARBA00009347"/>
    </source>
</evidence>
<evidence type="ECO:0000256" key="5">
    <source>
        <dbReference type="ARBA" id="ARBA00023002"/>
    </source>
</evidence>
<organism evidence="8 9">
    <name type="scientific">Rhodococcus oxybenzonivorans</name>
    <dbReference type="NCBI Taxonomy" id="1990687"/>
    <lineage>
        <taxon>Bacteria</taxon>
        <taxon>Bacillati</taxon>
        <taxon>Actinomycetota</taxon>
        <taxon>Actinomycetes</taxon>
        <taxon>Mycobacteriales</taxon>
        <taxon>Nocardiaceae</taxon>
        <taxon>Rhodococcus</taxon>
    </lineage>
</organism>
<feature type="domain" description="Acyl-CoA dehydrogenase/oxidase N-terminal" evidence="7">
    <location>
        <begin position="10"/>
        <end position="107"/>
    </location>
</feature>
<dbReference type="Proteomes" id="UP001185863">
    <property type="component" value="Unassembled WGS sequence"/>
</dbReference>
<evidence type="ECO:0000256" key="1">
    <source>
        <dbReference type="ARBA" id="ARBA00001974"/>
    </source>
</evidence>
<dbReference type="InterPro" id="IPR013786">
    <property type="entry name" value="AcylCoA_DH/ox_N"/>
</dbReference>
<dbReference type="RefSeq" id="WP_317744462.1">
    <property type="nucleotide sequence ID" value="NZ_JAWLUP010000026.1"/>
</dbReference>
<dbReference type="GO" id="GO:0050660">
    <property type="term" value="F:flavin adenine dinucleotide binding"/>
    <property type="evidence" value="ECO:0007669"/>
    <property type="project" value="InterPro"/>
</dbReference>
<evidence type="ECO:0000313" key="8">
    <source>
        <dbReference type="EMBL" id="MDV7265462.1"/>
    </source>
</evidence>
<dbReference type="InterPro" id="IPR009075">
    <property type="entry name" value="AcylCo_DH/oxidase_C"/>
</dbReference>
<comment type="similarity">
    <text evidence="2">Belongs to the acyl-CoA dehydrogenase family.</text>
</comment>
<evidence type="ECO:0000313" key="9">
    <source>
        <dbReference type="Proteomes" id="UP001185863"/>
    </source>
</evidence>
<dbReference type="EC" id="1.-.-.-" evidence="8"/>
<feature type="domain" description="Acyl-CoA dehydrogenase/oxidase C-terminal" evidence="6">
    <location>
        <begin position="199"/>
        <end position="318"/>
    </location>
</feature>
<dbReference type="InterPro" id="IPR037069">
    <property type="entry name" value="AcylCoA_DH/ox_N_sf"/>
</dbReference>
<evidence type="ECO:0000256" key="3">
    <source>
        <dbReference type="ARBA" id="ARBA00022630"/>
    </source>
</evidence>
<dbReference type="InterPro" id="IPR036250">
    <property type="entry name" value="AcylCo_DH-like_C"/>
</dbReference>
<dbReference type="Gene3D" id="1.10.540.10">
    <property type="entry name" value="Acyl-CoA dehydrogenase/oxidase, N-terminal domain"/>
    <property type="match status" value="1"/>
</dbReference>
<evidence type="ECO:0000259" key="7">
    <source>
        <dbReference type="Pfam" id="PF02771"/>
    </source>
</evidence>
<dbReference type="Gene3D" id="1.20.140.10">
    <property type="entry name" value="Butyryl-CoA Dehydrogenase, subunit A, domain 3"/>
    <property type="match status" value="1"/>
</dbReference>
<dbReference type="EMBL" id="JAWLUP010000026">
    <property type="protein sequence ID" value="MDV7265462.1"/>
    <property type="molecule type" value="Genomic_DNA"/>
</dbReference>
<keyword evidence="3" id="KW-0285">Flavoprotein</keyword>
<gene>
    <name evidence="8" type="ORF">R4315_13010</name>
</gene>
<sequence>MTSTVHGSTTAELDALRELTDDLFGSITRPHLHSPQTTLPYSSEAWDLLGESGLTLLTTPESAGGSGGGITEAALMLDRTGYHALPAPLFETDLLASWLLGLHGTDASSAPMTAVQVDWSPGDLRAGKIVLNRVPWGQIASDILVAGDRFVGRIRTADAKIEPVGDLVGEHYADASVSVETLEVVPTSTDTRSEYLTRGAWARSEQICGALERILDLGIAHVTERHQFGRPIGKFQAVQELISRSAGLVTTAKAATAHAAAVVAQEGFDADGSRIAVSIAKIQAGRAATVVSRDIHQAHGAIGFTLDHQLRHFTTRALAWNRDFGTPTQWSKELGRRALGSGMSVWEFAVAH</sequence>
<dbReference type="InterPro" id="IPR009100">
    <property type="entry name" value="AcylCoA_DH/oxidase_NM_dom_sf"/>
</dbReference>
<evidence type="ECO:0000259" key="6">
    <source>
        <dbReference type="Pfam" id="PF00441"/>
    </source>
</evidence>
<dbReference type="Pfam" id="PF02771">
    <property type="entry name" value="Acyl-CoA_dh_N"/>
    <property type="match status" value="1"/>
</dbReference>
<keyword evidence="5 8" id="KW-0560">Oxidoreductase</keyword>
<dbReference type="AlphaFoldDB" id="A0AAE5A6B4"/>